<dbReference type="EMBL" id="SHNO01000001">
    <property type="protein sequence ID" value="MCX2976568.1"/>
    <property type="molecule type" value="Genomic_DNA"/>
</dbReference>
<dbReference type="Proteomes" id="UP001143304">
    <property type="component" value="Unassembled WGS sequence"/>
</dbReference>
<evidence type="ECO:0000256" key="9">
    <source>
        <dbReference type="HAMAP-Rule" id="MF_01023"/>
    </source>
</evidence>
<keyword evidence="5 9" id="KW-0032">Aminotransferase</keyword>
<evidence type="ECO:0000313" key="12">
    <source>
        <dbReference type="EMBL" id="MCX2976568.1"/>
    </source>
</evidence>
<dbReference type="SUPFAM" id="SSF53383">
    <property type="entry name" value="PLP-dependent transferases"/>
    <property type="match status" value="1"/>
</dbReference>
<evidence type="ECO:0000256" key="8">
    <source>
        <dbReference type="ARBA" id="ARBA00047481"/>
    </source>
</evidence>
<feature type="domain" description="Aminotransferase class I/classII large" evidence="11">
    <location>
        <begin position="26"/>
        <end position="342"/>
    </location>
</feature>
<evidence type="ECO:0000256" key="3">
    <source>
        <dbReference type="ARBA" id="ARBA00007970"/>
    </source>
</evidence>
<comment type="subunit">
    <text evidence="4 9">Homodimer.</text>
</comment>
<protein>
    <recommendedName>
        <fullName evidence="9">Histidinol-phosphate aminotransferase</fullName>
        <ecNumber evidence="9">2.6.1.9</ecNumber>
    </recommendedName>
    <alternativeName>
        <fullName evidence="9">Imidazole acetol-phosphate transaminase</fullName>
    </alternativeName>
</protein>
<evidence type="ECO:0000256" key="6">
    <source>
        <dbReference type="ARBA" id="ARBA00022679"/>
    </source>
</evidence>
<dbReference type="HAMAP" id="MF_01023">
    <property type="entry name" value="HisC_aminotrans_2"/>
    <property type="match status" value="1"/>
</dbReference>
<dbReference type="GO" id="GO:0004400">
    <property type="term" value="F:histidinol-phosphate transaminase activity"/>
    <property type="evidence" value="ECO:0007669"/>
    <property type="project" value="UniProtKB-EC"/>
</dbReference>
<dbReference type="PROSITE" id="PS00599">
    <property type="entry name" value="AA_TRANSFER_CLASS_2"/>
    <property type="match status" value="1"/>
</dbReference>
<dbReference type="CDD" id="cd00609">
    <property type="entry name" value="AAT_like"/>
    <property type="match status" value="1"/>
</dbReference>
<evidence type="ECO:0000259" key="11">
    <source>
        <dbReference type="Pfam" id="PF00155"/>
    </source>
</evidence>
<evidence type="ECO:0000256" key="10">
    <source>
        <dbReference type="SAM" id="MobiDB-lite"/>
    </source>
</evidence>
<dbReference type="InterPro" id="IPR050106">
    <property type="entry name" value="HistidinolP_aminotransfase"/>
</dbReference>
<keyword evidence="7 9" id="KW-0663">Pyridoxal phosphate</keyword>
<evidence type="ECO:0000256" key="7">
    <source>
        <dbReference type="ARBA" id="ARBA00022898"/>
    </source>
</evidence>
<dbReference type="PANTHER" id="PTHR43643:SF3">
    <property type="entry name" value="HISTIDINOL-PHOSPHATE AMINOTRANSFERASE"/>
    <property type="match status" value="1"/>
</dbReference>
<evidence type="ECO:0000256" key="4">
    <source>
        <dbReference type="ARBA" id="ARBA00011738"/>
    </source>
</evidence>
<dbReference type="Gene3D" id="3.90.1150.10">
    <property type="entry name" value="Aspartate Aminotransferase, domain 1"/>
    <property type="match status" value="1"/>
</dbReference>
<dbReference type="Pfam" id="PF00155">
    <property type="entry name" value="Aminotran_1_2"/>
    <property type="match status" value="1"/>
</dbReference>
<comment type="pathway">
    <text evidence="2 9">Amino-acid biosynthesis; L-histidine biosynthesis; L-histidine from 5-phospho-alpha-D-ribose 1-diphosphate: step 7/9.</text>
</comment>
<dbReference type="RefSeq" id="WP_279248315.1">
    <property type="nucleotide sequence ID" value="NZ_SHNO01000001.1"/>
</dbReference>
<dbReference type="InterPro" id="IPR004839">
    <property type="entry name" value="Aminotransferase_I/II_large"/>
</dbReference>
<evidence type="ECO:0000313" key="13">
    <source>
        <dbReference type="Proteomes" id="UP001143304"/>
    </source>
</evidence>
<organism evidence="12 13">
    <name type="scientific">Candidatus Marimicrobium litorale</name>
    <dbReference type="NCBI Taxonomy" id="2518991"/>
    <lineage>
        <taxon>Bacteria</taxon>
        <taxon>Pseudomonadati</taxon>
        <taxon>Pseudomonadota</taxon>
        <taxon>Gammaproteobacteria</taxon>
        <taxon>Cellvibrionales</taxon>
        <taxon>Halieaceae</taxon>
        <taxon>Marimicrobium</taxon>
    </lineage>
</organism>
<keyword evidence="9" id="KW-0368">Histidine biosynthesis</keyword>
<dbReference type="NCBIfam" id="TIGR01141">
    <property type="entry name" value="hisC"/>
    <property type="match status" value="1"/>
</dbReference>
<comment type="caution">
    <text evidence="12">The sequence shown here is derived from an EMBL/GenBank/DDBJ whole genome shotgun (WGS) entry which is preliminary data.</text>
</comment>
<dbReference type="InterPro" id="IPR005861">
    <property type="entry name" value="HisP_aminotrans"/>
</dbReference>
<accession>A0ABT3T2U6</accession>
<gene>
    <name evidence="9" type="primary">hisC</name>
    <name evidence="12" type="ORF">EYC82_04300</name>
</gene>
<dbReference type="InterPro" id="IPR001917">
    <property type="entry name" value="Aminotrans_II_pyridoxalP_BS"/>
</dbReference>
<reference evidence="12" key="1">
    <citation type="submission" date="2019-02" db="EMBL/GenBank/DDBJ databases">
        <authorList>
            <person name="Li S.-H."/>
        </authorList>
    </citation>
    <scope>NUCLEOTIDE SEQUENCE</scope>
    <source>
        <strain evidence="12">IMCC11814</strain>
    </source>
</reference>
<keyword evidence="6 9" id="KW-0808">Transferase</keyword>
<evidence type="ECO:0000256" key="5">
    <source>
        <dbReference type="ARBA" id="ARBA00022576"/>
    </source>
</evidence>
<dbReference type="InterPro" id="IPR015422">
    <property type="entry name" value="PyrdxlP-dep_Trfase_small"/>
</dbReference>
<dbReference type="InterPro" id="IPR015421">
    <property type="entry name" value="PyrdxlP-dep_Trfase_major"/>
</dbReference>
<keyword evidence="13" id="KW-1185">Reference proteome</keyword>
<feature type="modified residue" description="N6-(pyridoxal phosphate)lysine" evidence="9">
    <location>
        <position position="210"/>
    </location>
</feature>
<comment type="catalytic activity">
    <reaction evidence="8 9">
        <text>L-histidinol phosphate + 2-oxoglutarate = 3-(imidazol-4-yl)-2-oxopropyl phosphate + L-glutamate</text>
        <dbReference type="Rhea" id="RHEA:23744"/>
        <dbReference type="ChEBI" id="CHEBI:16810"/>
        <dbReference type="ChEBI" id="CHEBI:29985"/>
        <dbReference type="ChEBI" id="CHEBI:57766"/>
        <dbReference type="ChEBI" id="CHEBI:57980"/>
        <dbReference type="EC" id="2.6.1.9"/>
    </reaction>
</comment>
<comment type="similarity">
    <text evidence="3 9">Belongs to the class-II pyridoxal-phosphate-dependent aminotransferase family. Histidinol-phosphate aminotransferase subfamily.</text>
</comment>
<evidence type="ECO:0000256" key="1">
    <source>
        <dbReference type="ARBA" id="ARBA00001933"/>
    </source>
</evidence>
<dbReference type="Gene3D" id="3.40.640.10">
    <property type="entry name" value="Type I PLP-dependent aspartate aminotransferase-like (Major domain)"/>
    <property type="match status" value="1"/>
</dbReference>
<proteinExistence type="inferred from homology"/>
<comment type="cofactor">
    <cofactor evidence="1 9">
        <name>pyridoxal 5'-phosphate</name>
        <dbReference type="ChEBI" id="CHEBI:597326"/>
    </cofactor>
</comment>
<dbReference type="InterPro" id="IPR015424">
    <property type="entry name" value="PyrdxlP-dep_Trfase"/>
</dbReference>
<feature type="region of interest" description="Disordered" evidence="10">
    <location>
        <begin position="30"/>
        <end position="54"/>
    </location>
</feature>
<evidence type="ECO:0000256" key="2">
    <source>
        <dbReference type="ARBA" id="ARBA00005011"/>
    </source>
</evidence>
<name>A0ABT3T2U6_9GAMM</name>
<dbReference type="EC" id="2.6.1.9" evidence="9"/>
<sequence length="352" mass="38976">MSRYWSKVTGALTPYVPGEQPLDQRLVKLNTNESPYPPSPSVREAISSASDDDLRRYPDPESCALREAIAARNGLEPHSVFLGNGSDEVIALCFMSLLKHDLPLYFPDISYSFYPVWAGLFEIAYETVPVCDDFTIDPSAYPAKNGGIIIPNPNAPTGILMSLESIRALLERCRDSVVVIDEAYIDFGGESAAQLIPDFDNLLVVQTLSKSRSLAGLRVGFAMGDPALIEGLNRVKNSFNSYPLDVLAQRAALAAIGDEEYFAECCGRIVDSRRKLTEGLLARHFDVLPSHANFVFARHRDQSAKSLFQGLREHGIIVRHFERDRIDNFLRISVAADEANNALLEALDELIK</sequence>
<dbReference type="PANTHER" id="PTHR43643">
    <property type="entry name" value="HISTIDINOL-PHOSPHATE AMINOTRANSFERASE 2"/>
    <property type="match status" value="1"/>
</dbReference>
<keyword evidence="9" id="KW-0028">Amino-acid biosynthesis</keyword>